<dbReference type="EMBL" id="RNKS01000041">
    <property type="protein sequence ID" value="MGD30624.1"/>
    <property type="molecule type" value="Genomic_DNA"/>
</dbReference>
<evidence type="ECO:0000256" key="6">
    <source>
        <dbReference type="ARBA" id="ARBA00022989"/>
    </source>
</evidence>
<reference evidence="12" key="3">
    <citation type="submission" date="2018-11" db="EMBL/GenBank/DDBJ databases">
        <authorList>
            <consortium name="PulseNet: The National Subtyping Network for Foodborne Disease Surveillance"/>
            <person name="Tarr C.L."/>
            <person name="Trees E."/>
            <person name="Katz L.S."/>
            <person name="Carleton-Romer H.A."/>
            <person name="Stroika S."/>
            <person name="Kucerova Z."/>
            <person name="Roache K.F."/>
            <person name="Sabol A.L."/>
            <person name="Besser J."/>
            <person name="Gerner-Smidt P."/>
        </authorList>
    </citation>
    <scope>NUCLEOTIDE SEQUENCE [LARGE SCALE GENOMIC DNA]</scope>
    <source>
        <strain evidence="12">PNUSAS058450</strain>
    </source>
</reference>
<evidence type="ECO:0000256" key="5">
    <source>
        <dbReference type="ARBA" id="ARBA00022692"/>
    </source>
</evidence>
<evidence type="ECO:0000313" key="9">
    <source>
        <dbReference type="EMBL" id="AXD69916.1"/>
    </source>
</evidence>
<comment type="subcellular location">
    <subcellularLocation>
        <location evidence="1 8">Cell inner membrane</location>
        <topology evidence="1 8">Single-pass membrane protein</topology>
    </subcellularLocation>
</comment>
<comment type="similarity">
    <text evidence="8">Belongs to the hok/gef family.</text>
</comment>
<evidence type="ECO:0000256" key="3">
    <source>
        <dbReference type="ARBA" id="ARBA00022519"/>
    </source>
</evidence>
<evidence type="ECO:0000313" key="10">
    <source>
        <dbReference type="EMBL" id="AXD71305.1"/>
    </source>
</evidence>
<keyword evidence="4" id="KW-1277">Toxin-antitoxin system</keyword>
<dbReference type="InterPro" id="IPR000021">
    <property type="entry name" value="Hok/gef_toxin"/>
</dbReference>
<dbReference type="Pfam" id="PF01848">
    <property type="entry name" value="HOK_GEF"/>
    <property type="match status" value="1"/>
</dbReference>
<feature type="transmembrane region" description="Helical" evidence="8">
    <location>
        <begin position="6"/>
        <end position="25"/>
    </location>
</feature>
<dbReference type="RefSeq" id="WP_070788870.1">
    <property type="nucleotide sequence ID" value="NZ_CP030219.1"/>
</dbReference>
<evidence type="ECO:0000256" key="7">
    <source>
        <dbReference type="ARBA" id="ARBA00023136"/>
    </source>
</evidence>
<dbReference type="EMBL" id="CP030219">
    <property type="protein sequence ID" value="AXD69916.1"/>
    <property type="molecule type" value="Genomic_DNA"/>
</dbReference>
<accession>A0A1S0ZR40</accession>
<dbReference type="EMBL" id="CP030219">
    <property type="protein sequence ID" value="AXD71305.1"/>
    <property type="molecule type" value="Genomic_DNA"/>
</dbReference>
<keyword evidence="5 8" id="KW-0812">Transmembrane</keyword>
<dbReference type="AlphaFoldDB" id="A0A1S0ZR40"/>
<dbReference type="GO" id="GO:0005886">
    <property type="term" value="C:plasma membrane"/>
    <property type="evidence" value="ECO:0007669"/>
    <property type="project" value="UniProtKB-SubCell"/>
</dbReference>
<keyword evidence="7 8" id="KW-0472">Membrane</keyword>
<proteinExistence type="inferred from homology"/>
<dbReference type="PRINTS" id="PR00281">
    <property type="entry name" value="HOKGEFTOXIC"/>
</dbReference>
<evidence type="ECO:0000313" key="11">
    <source>
        <dbReference type="EMBL" id="EAA8665408.1"/>
    </source>
</evidence>
<sequence length="50" mass="5374">MEPQKLALLALIVVGAVCLGALLLSNKNLCDVSFRSGKTEIVAHMAYESR</sequence>
<evidence type="ECO:0000256" key="4">
    <source>
        <dbReference type="ARBA" id="ARBA00022649"/>
    </source>
</evidence>
<dbReference type="Proteomes" id="UP000251994">
    <property type="component" value="Chromosome"/>
</dbReference>
<name>A0A1S0ZR40_SALER</name>
<evidence type="ECO:0000313" key="12">
    <source>
        <dbReference type="EMBL" id="MGD30624.1"/>
    </source>
</evidence>
<evidence type="ECO:0000313" key="13">
    <source>
        <dbReference type="Proteomes" id="UP000251994"/>
    </source>
</evidence>
<dbReference type="EMBL" id="AAACVH010000013">
    <property type="protein sequence ID" value="EAA8665408.1"/>
    <property type="molecule type" value="Genomic_DNA"/>
</dbReference>
<evidence type="ECO:0000256" key="8">
    <source>
        <dbReference type="RuleBase" id="RU221113"/>
    </source>
</evidence>
<gene>
    <name evidence="9" type="ORF">CHC34_02410</name>
    <name evidence="10" type="ORF">CHC34_10200</name>
    <name evidence="12" type="ORF">EE393_16935</name>
    <name evidence="11" type="ORF">NL99_10300</name>
</gene>
<reference evidence="9 13" key="1">
    <citation type="submission" date="2018-06" db="EMBL/GenBank/DDBJ databases">
        <title>Completed Genome Sequences of 32 Strains from Various Serotypes of Salmonella enterica.</title>
        <authorList>
            <person name="Nash J.H.E."/>
            <person name="Robertson J."/>
            <person name="Bessonov K."/>
        </authorList>
    </citation>
    <scope>NUCLEOTIDE SEQUENCE [LARGE SCALE GENOMIC DNA]</scope>
    <source>
        <strain evidence="9 13">SA20021456</strain>
    </source>
</reference>
<dbReference type="Proteomes" id="UP000885336">
    <property type="component" value="Unassembled WGS sequence"/>
</dbReference>
<reference evidence="11" key="2">
    <citation type="submission" date="2018-08" db="EMBL/GenBank/DDBJ databases">
        <authorList>
            <consortium name="GenomeTrakr network: Whole genome sequencing for foodborne pathogen traceback"/>
        </authorList>
    </citation>
    <scope>NUCLEOTIDE SEQUENCE [LARGE SCALE GENOMIC DNA]</scope>
    <source>
        <strain evidence="11">FLUFL-367</strain>
    </source>
</reference>
<evidence type="ECO:0000256" key="2">
    <source>
        <dbReference type="ARBA" id="ARBA00022475"/>
    </source>
</evidence>
<organism evidence="12">
    <name type="scientific">Salmonella enterica</name>
    <name type="common">Salmonella choleraesuis</name>
    <dbReference type="NCBI Taxonomy" id="28901"/>
    <lineage>
        <taxon>Bacteria</taxon>
        <taxon>Pseudomonadati</taxon>
        <taxon>Pseudomonadota</taxon>
        <taxon>Gammaproteobacteria</taxon>
        <taxon>Enterobacterales</taxon>
        <taxon>Enterobacteriaceae</taxon>
        <taxon>Salmonella</taxon>
    </lineage>
</organism>
<evidence type="ECO:0000256" key="1">
    <source>
        <dbReference type="ARBA" id="ARBA00004377"/>
    </source>
</evidence>
<keyword evidence="3" id="KW-0997">Cell inner membrane</keyword>
<keyword evidence="2" id="KW-1003">Cell membrane</keyword>
<dbReference type="Proteomes" id="UP000839834">
    <property type="component" value="Unassembled WGS sequence"/>
</dbReference>
<keyword evidence="6 8" id="KW-1133">Transmembrane helix</keyword>
<protein>
    <submittedName>
        <fullName evidence="12">Hok/Gef family protein</fullName>
    </submittedName>
</protein>